<evidence type="ECO:0000313" key="1">
    <source>
        <dbReference type="EMBL" id="CDW46326.1"/>
    </source>
</evidence>
<protein>
    <submittedName>
        <fullName evidence="1">Uncharacterized protein</fullName>
    </submittedName>
</protein>
<dbReference type="EMBL" id="HACA01028965">
    <property type="protein sequence ID" value="CDW46326.1"/>
    <property type="molecule type" value="Transcribed_RNA"/>
</dbReference>
<accession>A0A0K2V8Q9</accession>
<organism evidence="1">
    <name type="scientific">Lepeophtheirus salmonis</name>
    <name type="common">Salmon louse</name>
    <name type="synonym">Caligus salmonis</name>
    <dbReference type="NCBI Taxonomy" id="72036"/>
    <lineage>
        <taxon>Eukaryota</taxon>
        <taxon>Metazoa</taxon>
        <taxon>Ecdysozoa</taxon>
        <taxon>Arthropoda</taxon>
        <taxon>Crustacea</taxon>
        <taxon>Multicrustacea</taxon>
        <taxon>Hexanauplia</taxon>
        <taxon>Copepoda</taxon>
        <taxon>Siphonostomatoida</taxon>
        <taxon>Caligidae</taxon>
        <taxon>Lepeophtheirus</taxon>
    </lineage>
</organism>
<dbReference type="AlphaFoldDB" id="A0A0K2V8Q9"/>
<name>A0A0K2V8Q9_LEPSM</name>
<reference evidence="1" key="1">
    <citation type="submission" date="2014-05" db="EMBL/GenBank/DDBJ databases">
        <authorList>
            <person name="Chronopoulou M."/>
        </authorList>
    </citation>
    <scope>NUCLEOTIDE SEQUENCE</scope>
    <source>
        <tissue evidence="1">Whole organism</tissue>
    </source>
</reference>
<proteinExistence type="predicted"/>
<feature type="non-terminal residue" evidence="1">
    <location>
        <position position="1"/>
    </location>
</feature>
<sequence>TYTHHSTFSHPNVTIARIIRSSNKTIGLFIGDGKYLNKYRREQLIHFHRLNRVIDTNLDCTNTTYILIIITLEIV</sequence>